<evidence type="ECO:0000313" key="2">
    <source>
        <dbReference type="Proteomes" id="UP001346149"/>
    </source>
</evidence>
<gene>
    <name evidence="1" type="ORF">SAY86_024777</name>
</gene>
<name>A0AAN7RDN7_TRANT</name>
<evidence type="ECO:0000313" key="1">
    <source>
        <dbReference type="EMBL" id="KAK4799412.1"/>
    </source>
</evidence>
<dbReference type="EMBL" id="JAXQNO010000004">
    <property type="protein sequence ID" value="KAK4799412.1"/>
    <property type="molecule type" value="Genomic_DNA"/>
</dbReference>
<sequence length="121" mass="13572">MILPVVKLGTLAVKTFCKPIANRFKKEAGLHPRFGQLIIGLAQANHGFTTQVQRRIYGHVAINPLNEEKAVQAAADLIGELFVFSVSSIFVSQLLLFNRYPDVILLRPFSRRNKQDILISN</sequence>
<proteinExistence type="predicted"/>
<keyword evidence="2" id="KW-1185">Reference proteome</keyword>
<protein>
    <submittedName>
        <fullName evidence="1">Uncharacterized protein</fullName>
    </submittedName>
</protein>
<comment type="caution">
    <text evidence="1">The sequence shown here is derived from an EMBL/GenBank/DDBJ whole genome shotgun (WGS) entry which is preliminary data.</text>
</comment>
<dbReference type="PANTHER" id="PTHR12499">
    <property type="entry name" value="OPTIC ATROPHY 3 PROTEIN OPA3"/>
    <property type="match status" value="1"/>
</dbReference>
<accession>A0AAN7RDN7</accession>
<organism evidence="1 2">
    <name type="scientific">Trapa natans</name>
    <name type="common">Water chestnut</name>
    <dbReference type="NCBI Taxonomy" id="22666"/>
    <lineage>
        <taxon>Eukaryota</taxon>
        <taxon>Viridiplantae</taxon>
        <taxon>Streptophyta</taxon>
        <taxon>Embryophyta</taxon>
        <taxon>Tracheophyta</taxon>
        <taxon>Spermatophyta</taxon>
        <taxon>Magnoliopsida</taxon>
        <taxon>eudicotyledons</taxon>
        <taxon>Gunneridae</taxon>
        <taxon>Pentapetalae</taxon>
        <taxon>rosids</taxon>
        <taxon>malvids</taxon>
        <taxon>Myrtales</taxon>
        <taxon>Lythraceae</taxon>
        <taxon>Trapa</taxon>
    </lineage>
</organism>
<dbReference type="PANTHER" id="PTHR12499:SF22">
    <property type="entry name" value="OS02G0312500 PROTEIN"/>
    <property type="match status" value="1"/>
</dbReference>
<dbReference type="Proteomes" id="UP001346149">
    <property type="component" value="Unassembled WGS sequence"/>
</dbReference>
<dbReference type="Pfam" id="PF07047">
    <property type="entry name" value="OPA3"/>
    <property type="match status" value="1"/>
</dbReference>
<dbReference type="AlphaFoldDB" id="A0AAN7RDN7"/>
<dbReference type="GO" id="GO:0005739">
    <property type="term" value="C:mitochondrion"/>
    <property type="evidence" value="ECO:0007669"/>
    <property type="project" value="TreeGrafter"/>
</dbReference>
<reference evidence="1 2" key="1">
    <citation type="journal article" date="2023" name="Hortic Res">
        <title>Pangenome of water caltrop reveals structural variations and asymmetric subgenome divergence after allopolyploidization.</title>
        <authorList>
            <person name="Zhang X."/>
            <person name="Chen Y."/>
            <person name="Wang L."/>
            <person name="Yuan Y."/>
            <person name="Fang M."/>
            <person name="Shi L."/>
            <person name="Lu R."/>
            <person name="Comes H.P."/>
            <person name="Ma Y."/>
            <person name="Chen Y."/>
            <person name="Huang G."/>
            <person name="Zhou Y."/>
            <person name="Zheng Z."/>
            <person name="Qiu Y."/>
        </authorList>
    </citation>
    <scope>NUCLEOTIDE SEQUENCE [LARGE SCALE GENOMIC DNA]</scope>
    <source>
        <strain evidence="1">F231</strain>
    </source>
</reference>
<dbReference type="InterPro" id="IPR010754">
    <property type="entry name" value="OPA3-like"/>
</dbReference>
<dbReference type="GO" id="GO:0019216">
    <property type="term" value="P:regulation of lipid metabolic process"/>
    <property type="evidence" value="ECO:0007669"/>
    <property type="project" value="TreeGrafter"/>
</dbReference>